<evidence type="ECO:0000256" key="2">
    <source>
        <dbReference type="ARBA" id="ARBA00022679"/>
    </source>
</evidence>
<dbReference type="GO" id="GO:0004017">
    <property type="term" value="F:AMP kinase activity"/>
    <property type="evidence" value="ECO:0007669"/>
    <property type="project" value="InterPro"/>
</dbReference>
<dbReference type="PANTHER" id="PTHR23359">
    <property type="entry name" value="NUCLEOTIDE KINASE"/>
    <property type="match status" value="1"/>
</dbReference>
<evidence type="ECO:0008006" key="9">
    <source>
        <dbReference type="Google" id="ProtNLM"/>
    </source>
</evidence>
<gene>
    <name evidence="7" type="ORF">AALO_G00073080</name>
</gene>
<organism evidence="7 8">
    <name type="scientific">Alosa alosa</name>
    <name type="common">allis shad</name>
    <dbReference type="NCBI Taxonomy" id="278164"/>
    <lineage>
        <taxon>Eukaryota</taxon>
        <taxon>Metazoa</taxon>
        <taxon>Chordata</taxon>
        <taxon>Craniata</taxon>
        <taxon>Vertebrata</taxon>
        <taxon>Euteleostomi</taxon>
        <taxon>Actinopterygii</taxon>
        <taxon>Neopterygii</taxon>
        <taxon>Teleostei</taxon>
        <taxon>Clupei</taxon>
        <taxon>Clupeiformes</taxon>
        <taxon>Clupeoidei</taxon>
        <taxon>Clupeidae</taxon>
        <taxon>Alosa</taxon>
    </lineage>
</organism>
<protein>
    <recommendedName>
        <fullName evidence="9">Nucleoside-diphosphate kinase</fullName>
    </recommendedName>
</protein>
<comment type="caution">
    <text evidence="7">The sequence shown here is derived from an EMBL/GenBank/DDBJ whole genome shotgun (WGS) entry which is preliminary data.</text>
</comment>
<dbReference type="HAMAP" id="MF_00235">
    <property type="entry name" value="Adenylate_kinase_Adk"/>
    <property type="match status" value="1"/>
</dbReference>
<evidence type="ECO:0000313" key="8">
    <source>
        <dbReference type="Proteomes" id="UP000823561"/>
    </source>
</evidence>
<reference evidence="7" key="1">
    <citation type="submission" date="2020-10" db="EMBL/GenBank/DDBJ databases">
        <title>Chromosome-scale genome assembly of the Allis shad, Alosa alosa.</title>
        <authorList>
            <person name="Margot Z."/>
            <person name="Christophe K."/>
            <person name="Cabau C."/>
            <person name="Louis A."/>
            <person name="Berthelot C."/>
            <person name="Parey E."/>
            <person name="Roest Crollius H."/>
            <person name="Montfort J."/>
            <person name="Robinson-Rechavi M."/>
            <person name="Bucao C."/>
            <person name="Bouchez O."/>
            <person name="Gislard M."/>
            <person name="Lluch J."/>
            <person name="Milhes M."/>
            <person name="Lampietro C."/>
            <person name="Lopez Roques C."/>
            <person name="Donnadieu C."/>
            <person name="Braasch I."/>
            <person name="Desvignes T."/>
            <person name="Postlethwait J."/>
            <person name="Bobe J."/>
            <person name="Guiguen Y."/>
        </authorList>
    </citation>
    <scope>NUCLEOTIDE SEQUENCE</scope>
    <source>
        <strain evidence="7">M-15738</strain>
        <tissue evidence="7">Blood</tissue>
    </source>
</reference>
<dbReference type="CDD" id="cd22979">
    <property type="entry name" value="DD_AK8"/>
    <property type="match status" value="1"/>
</dbReference>
<dbReference type="Pfam" id="PF00406">
    <property type="entry name" value="ADK"/>
    <property type="match status" value="2"/>
</dbReference>
<dbReference type="GO" id="GO:0005524">
    <property type="term" value="F:ATP binding"/>
    <property type="evidence" value="ECO:0007669"/>
    <property type="project" value="InterPro"/>
</dbReference>
<dbReference type="EMBL" id="JADWDJ010000005">
    <property type="protein sequence ID" value="KAG5281512.1"/>
    <property type="molecule type" value="Genomic_DNA"/>
</dbReference>
<evidence type="ECO:0000256" key="1">
    <source>
        <dbReference type="ARBA" id="ARBA00007220"/>
    </source>
</evidence>
<proteinExistence type="inferred from homology"/>
<dbReference type="SUPFAM" id="SSF52540">
    <property type="entry name" value="P-loop containing nucleoside triphosphate hydrolases"/>
    <property type="match status" value="2"/>
</dbReference>
<evidence type="ECO:0000313" key="7">
    <source>
        <dbReference type="EMBL" id="KAG5281512.1"/>
    </source>
</evidence>
<keyword evidence="4 5" id="KW-0418">Kinase</keyword>
<keyword evidence="2 5" id="KW-0808">Transferase</keyword>
<feature type="region of interest" description="Disordered" evidence="6">
    <location>
        <begin position="1"/>
        <end position="31"/>
    </location>
</feature>
<dbReference type="Proteomes" id="UP000823561">
    <property type="component" value="Chromosome 5"/>
</dbReference>
<name>A0AAV6H776_9TELE</name>
<evidence type="ECO:0000256" key="4">
    <source>
        <dbReference type="ARBA" id="ARBA00022777"/>
    </source>
</evidence>
<dbReference type="Gene3D" id="3.40.50.300">
    <property type="entry name" value="P-loop containing nucleotide triphosphate hydrolases"/>
    <property type="match status" value="2"/>
</dbReference>
<dbReference type="CDD" id="cd01428">
    <property type="entry name" value="ADK"/>
    <property type="match status" value="2"/>
</dbReference>
<dbReference type="InterPro" id="IPR000850">
    <property type="entry name" value="Adenylat/UMP-CMP_kin"/>
</dbReference>
<dbReference type="SUPFAM" id="SSF57774">
    <property type="entry name" value="Microbial and mitochondrial ADK, insert 'zinc finger' domain"/>
    <property type="match status" value="1"/>
</dbReference>
<keyword evidence="8" id="KW-1185">Reference proteome</keyword>
<dbReference type="SUPFAM" id="SSF47391">
    <property type="entry name" value="Dimerization-anchoring domain of cAMP-dependent PK regulatory subunit"/>
    <property type="match status" value="1"/>
</dbReference>
<dbReference type="AlphaFoldDB" id="A0AAV6H776"/>
<dbReference type="InterPro" id="IPR027417">
    <property type="entry name" value="P-loop_NTPase"/>
</dbReference>
<keyword evidence="3" id="KW-0547">Nucleotide-binding</keyword>
<dbReference type="PRINTS" id="PR00094">
    <property type="entry name" value="ADENYLTKNASE"/>
</dbReference>
<evidence type="ECO:0000256" key="3">
    <source>
        <dbReference type="ARBA" id="ARBA00022741"/>
    </source>
</evidence>
<feature type="compositionally biased region" description="Polar residues" evidence="6">
    <location>
        <begin position="1"/>
        <end position="24"/>
    </location>
</feature>
<accession>A0AAV6H776</accession>
<comment type="similarity">
    <text evidence="1 5">Belongs to the adenylate kinase family.</text>
</comment>
<dbReference type="InterPro" id="IPR036193">
    <property type="entry name" value="ADK_active_lid_dom_sf"/>
</dbReference>
<evidence type="ECO:0000256" key="6">
    <source>
        <dbReference type="SAM" id="MobiDB-lite"/>
    </source>
</evidence>
<evidence type="ECO:0000256" key="5">
    <source>
        <dbReference type="RuleBase" id="RU003330"/>
    </source>
</evidence>
<sequence>MNSRGNVTVSLSPSSSTQQPNKTKSPCDKQKAGFVDMDATVKPLRIPPEMAIYAEKHEVFDLLQSLVRNLVVDKPADPIQYLIGMLKRGSVEVPRVILLGPPASGKRTVTKALCERTQAIHVTISHILKEDPDLNGQPQQCQDRGEKIPSDLWTRMVRHRLSRIDCVRRGWVLEGIPRTREEALSLQEAGIAPDHVVVLEAPDDVLIERSLGKRIDPETGDVYHVAFMRPESQEVLRRLEPPKEFVTEELVTKQLQHYRREAHGLLKTYGSYLHYVNADQPHVDVCAQVLTYLLSRHRSTAPHTPRILLFGPPGSGKSLQARLLAQKYNIMDICSGKLIKAVYADESSMGELLKPYLESGEKVPDSIVLQILVARLSRLDCTTRGWVVHGFPRDVEQAEKLRESNHIPSRVFFLDMTDDVAVERLSLRAVDPVTGERYHSLYRPAPSSEVKARLVFDPRDSGGRVRARLRQYWEQVAMLQGFYPNAIHINADQDPHTIFESIESRLVGRLPKTLMNGQQSQST</sequence>